<reference evidence="2 3" key="2">
    <citation type="submission" date="2012-02" db="EMBL/GenBank/DDBJ databases">
        <title>Improved High-Quality Draft sequence of Desulfobacter postgatei 2ac9.</title>
        <authorList>
            <consortium name="US DOE Joint Genome Institute"/>
            <person name="Lucas S."/>
            <person name="Han J."/>
            <person name="Lapidus A."/>
            <person name="Cheng J.-F."/>
            <person name="Goodwin L."/>
            <person name="Pitluck S."/>
            <person name="Peters L."/>
            <person name="Ovchinnikova G."/>
            <person name="Held B."/>
            <person name="Detter J.C."/>
            <person name="Han C."/>
            <person name="Tapia R."/>
            <person name="Land M."/>
            <person name="Hauser L."/>
            <person name="Kyrpides N."/>
            <person name="Ivanova N."/>
            <person name="Pagani I."/>
            <person name="Orellana R."/>
            <person name="Lovley D."/>
            <person name="Woyke T."/>
        </authorList>
    </citation>
    <scope>NUCLEOTIDE SEQUENCE [LARGE SCALE GENOMIC DNA]</scope>
    <source>
        <strain evidence="2 3">2ac9</strain>
    </source>
</reference>
<dbReference type="NCBIfam" id="NF004396">
    <property type="entry name" value="PRK05753.1"/>
    <property type="match status" value="1"/>
</dbReference>
<dbReference type="EMBL" id="CM001488">
    <property type="protein sequence ID" value="EIM63250.1"/>
    <property type="molecule type" value="Genomic_DNA"/>
</dbReference>
<keyword evidence="3" id="KW-1185">Reference proteome</keyword>
<dbReference type="GO" id="GO:0070063">
    <property type="term" value="F:RNA polymerase binding"/>
    <property type="evidence" value="ECO:0007669"/>
    <property type="project" value="InterPro"/>
</dbReference>
<dbReference type="Gene3D" id="3.10.50.30">
    <property type="entry name" value="Transcription elongation factor, GreA/GreB, C-terminal domain"/>
    <property type="match status" value="1"/>
</dbReference>
<dbReference type="InterPro" id="IPR036953">
    <property type="entry name" value="GreA/GreB_C_sf"/>
</dbReference>
<dbReference type="eggNOG" id="COG0782">
    <property type="taxonomic scope" value="Bacteria"/>
</dbReference>
<reference evidence="2 3" key="1">
    <citation type="submission" date="2011-09" db="EMBL/GenBank/DDBJ databases">
        <authorList>
            <consortium name="US DOE Joint Genome Institute (JGI-PGF)"/>
            <person name="Lucas S."/>
            <person name="Han J."/>
            <person name="Lapidus A."/>
            <person name="Cheng J.-F."/>
            <person name="Goodwin L."/>
            <person name="Pitluck S."/>
            <person name="Peters L."/>
            <person name="Land M.L."/>
            <person name="Hauser L."/>
            <person name="Orellana R."/>
            <person name="Lovley D."/>
            <person name="Woyke T.J."/>
        </authorList>
    </citation>
    <scope>NUCLEOTIDE SEQUENCE [LARGE SCALE GENOMIC DNA]</scope>
    <source>
        <strain evidence="2 3">2ac9</strain>
    </source>
</reference>
<dbReference type="Proteomes" id="UP000005778">
    <property type="component" value="Chromosome"/>
</dbReference>
<dbReference type="HOGENOM" id="CLU_120358_1_1_7"/>
<gene>
    <name evidence="2" type="ORF">DespoDRAFT_01291</name>
</gene>
<dbReference type="AlphaFoldDB" id="I5B187"/>
<protein>
    <submittedName>
        <fullName evidence="2">Transcription elongation factor</fullName>
    </submittedName>
</protein>
<dbReference type="OrthoDB" id="192847at2"/>
<evidence type="ECO:0000313" key="2">
    <source>
        <dbReference type="EMBL" id="EIM63250.1"/>
    </source>
</evidence>
<dbReference type="PANTHER" id="PTHR30437">
    <property type="entry name" value="TRANSCRIPTION ELONGATION FACTOR GREA"/>
    <property type="match status" value="1"/>
</dbReference>
<dbReference type="RefSeq" id="WP_004072311.1">
    <property type="nucleotide sequence ID" value="NZ_CM001488.1"/>
</dbReference>
<dbReference type="InterPro" id="IPR001437">
    <property type="entry name" value="Tscrpt_elong_fac_GreA/B_C"/>
</dbReference>
<dbReference type="GO" id="GO:0006354">
    <property type="term" value="P:DNA-templated transcription elongation"/>
    <property type="evidence" value="ECO:0007669"/>
    <property type="project" value="TreeGrafter"/>
</dbReference>
<evidence type="ECO:0000313" key="3">
    <source>
        <dbReference type="Proteomes" id="UP000005778"/>
    </source>
</evidence>
<dbReference type="GO" id="GO:0003677">
    <property type="term" value="F:DNA binding"/>
    <property type="evidence" value="ECO:0007669"/>
    <property type="project" value="InterPro"/>
</dbReference>
<keyword evidence="2" id="KW-0648">Protein biosynthesis</keyword>
<organism evidence="2 3">
    <name type="scientific">Desulfobacter postgatei 2ac9</name>
    <dbReference type="NCBI Taxonomy" id="879212"/>
    <lineage>
        <taxon>Bacteria</taxon>
        <taxon>Pseudomonadati</taxon>
        <taxon>Thermodesulfobacteriota</taxon>
        <taxon>Desulfobacteria</taxon>
        <taxon>Desulfobacterales</taxon>
        <taxon>Desulfobacteraceae</taxon>
        <taxon>Desulfobacter</taxon>
    </lineage>
</organism>
<dbReference type="GO" id="GO:0003746">
    <property type="term" value="F:translation elongation factor activity"/>
    <property type="evidence" value="ECO:0007669"/>
    <property type="project" value="UniProtKB-KW"/>
</dbReference>
<keyword evidence="2" id="KW-0251">Elongation factor</keyword>
<accession>I5B187</accession>
<dbReference type="InterPro" id="IPR023459">
    <property type="entry name" value="Tscrpt_elong_fac_GreA/B_fam"/>
</dbReference>
<proteinExistence type="predicted"/>
<sequence>MEKEFLITEFDLERLEALLERCWDVSCFDNKNLEALQKKILNCIVVPPEYIPGTIITMNSTFTIENEATNKTETYTLVFPEHADIDGNKISILAPIGTAVLGHRVGESIEWAAPSGHRQIRFVEIHFQPETAGQFDT</sequence>
<dbReference type="STRING" id="879212.DespoDRAFT_01291"/>
<feature type="domain" description="Transcription elongation factor GreA/GreB C-terminal" evidence="1">
    <location>
        <begin position="54"/>
        <end position="126"/>
    </location>
</feature>
<dbReference type="SUPFAM" id="SSF54534">
    <property type="entry name" value="FKBP-like"/>
    <property type="match status" value="1"/>
</dbReference>
<name>I5B187_9BACT</name>
<dbReference type="GO" id="GO:0032784">
    <property type="term" value="P:regulation of DNA-templated transcription elongation"/>
    <property type="evidence" value="ECO:0007669"/>
    <property type="project" value="InterPro"/>
</dbReference>
<dbReference type="Pfam" id="PF01272">
    <property type="entry name" value="GreA_GreB"/>
    <property type="match status" value="1"/>
</dbReference>
<dbReference type="PANTHER" id="PTHR30437:SF5">
    <property type="entry name" value="REGULATOR OF NUCLEOSIDE DIPHOSPHATE KINASE"/>
    <property type="match status" value="1"/>
</dbReference>
<evidence type="ECO:0000259" key="1">
    <source>
        <dbReference type="Pfam" id="PF01272"/>
    </source>
</evidence>